<reference evidence="10 11" key="1">
    <citation type="submission" date="2017-04" db="EMBL/GenBank/DDBJ databases">
        <authorList>
            <person name="Afonso C.L."/>
            <person name="Miller P.J."/>
            <person name="Scott M.A."/>
            <person name="Spackman E."/>
            <person name="Goraichik I."/>
            <person name="Dimitrov K.M."/>
            <person name="Suarez D.L."/>
            <person name="Swayne D.E."/>
        </authorList>
    </citation>
    <scope>NUCLEOTIDE SEQUENCE [LARGE SCALE GENOMIC DNA]</scope>
    <source>
        <strain evidence="10 11">VK13</strain>
    </source>
</reference>
<evidence type="ECO:0000256" key="1">
    <source>
        <dbReference type="ARBA" id="ARBA00008226"/>
    </source>
</evidence>
<evidence type="ECO:0000256" key="9">
    <source>
        <dbReference type="HAMAP-Rule" id="MF_00254"/>
    </source>
</evidence>
<dbReference type="GO" id="GO:0005524">
    <property type="term" value="F:ATP binding"/>
    <property type="evidence" value="ECO:0007669"/>
    <property type="project" value="UniProtKB-UniRule"/>
</dbReference>
<dbReference type="InterPro" id="IPR006194">
    <property type="entry name" value="Gly-tRNA-synth_heterodimer"/>
</dbReference>
<dbReference type="Pfam" id="PF02091">
    <property type="entry name" value="tRNA-synt_2e"/>
    <property type="match status" value="1"/>
</dbReference>
<sequence>MLTFQEIILTLQQYWSNQGCTLLQPVDLEVGAGTSHTATFLRAIGPEPWKAAYVQPSRRPKDGRYGENPNRLQHYYQYQVVLKPAPENILELYLGSLEALGLDLQQNDIRFVEDDWENPTLGAWGLGWEVWLNGMEITQFTYFQQVGGLDCKPVLGEITYGIERLAMYLQSCENVYQLQWTPEVSYGDVYHQNEVEQSTYNFEYSNTNWLFEQFTNYESEAKRLMAIPLALPAYEMVLKAAHTFNLLDARGAISVTERAAYIGRIRNLSKQIAQAYFDSREKLGFPMLKNSLQKRSEK</sequence>
<keyword evidence="4 9" id="KW-0547">Nucleotide-binding</keyword>
<dbReference type="PRINTS" id="PR01044">
    <property type="entry name" value="TRNASYNTHGA"/>
</dbReference>
<dbReference type="AlphaFoldDB" id="A0A1W1YPM8"/>
<dbReference type="GO" id="GO:0005829">
    <property type="term" value="C:cytosol"/>
    <property type="evidence" value="ECO:0007669"/>
    <property type="project" value="TreeGrafter"/>
</dbReference>
<dbReference type="EC" id="6.1.1.14" evidence="9"/>
<keyword evidence="5 9" id="KW-0067">ATP-binding</keyword>
<keyword evidence="11" id="KW-1185">Reference proteome</keyword>
<dbReference type="HAMAP" id="MF_00254">
    <property type="entry name" value="Gly_tRNA_synth_alpha"/>
    <property type="match status" value="1"/>
</dbReference>
<dbReference type="RefSeq" id="WP_084282920.1">
    <property type="nucleotide sequence ID" value="NZ_FWXJ01000003.1"/>
</dbReference>
<accession>A0A1W1YPM8</accession>
<comment type="catalytic activity">
    <reaction evidence="8 9">
        <text>tRNA(Gly) + glycine + ATP = glycyl-tRNA(Gly) + AMP + diphosphate</text>
        <dbReference type="Rhea" id="RHEA:16013"/>
        <dbReference type="Rhea" id="RHEA-COMP:9664"/>
        <dbReference type="Rhea" id="RHEA-COMP:9683"/>
        <dbReference type="ChEBI" id="CHEBI:30616"/>
        <dbReference type="ChEBI" id="CHEBI:33019"/>
        <dbReference type="ChEBI" id="CHEBI:57305"/>
        <dbReference type="ChEBI" id="CHEBI:78442"/>
        <dbReference type="ChEBI" id="CHEBI:78522"/>
        <dbReference type="ChEBI" id="CHEBI:456215"/>
        <dbReference type="EC" id="6.1.1.14"/>
    </reaction>
</comment>
<dbReference type="GO" id="GO:0004820">
    <property type="term" value="F:glycine-tRNA ligase activity"/>
    <property type="evidence" value="ECO:0007669"/>
    <property type="project" value="UniProtKB-UniRule"/>
</dbReference>
<dbReference type="Gene3D" id="3.30.930.10">
    <property type="entry name" value="Bira Bifunctional Protein, Domain 2"/>
    <property type="match status" value="1"/>
</dbReference>
<comment type="similarity">
    <text evidence="1 9">Belongs to the class-II aminoacyl-tRNA synthetase family.</text>
</comment>
<comment type="subcellular location">
    <subcellularLocation>
        <location evidence="9">Cytoplasm</location>
    </subcellularLocation>
</comment>
<dbReference type="InterPro" id="IPR045864">
    <property type="entry name" value="aa-tRNA-synth_II/BPL/LPL"/>
</dbReference>
<keyword evidence="7 9" id="KW-0030">Aminoacyl-tRNA synthetase</keyword>
<evidence type="ECO:0000256" key="3">
    <source>
        <dbReference type="ARBA" id="ARBA00022598"/>
    </source>
</evidence>
<dbReference type="NCBIfam" id="TIGR00388">
    <property type="entry name" value="glyQ"/>
    <property type="match status" value="1"/>
</dbReference>
<gene>
    <name evidence="9" type="primary">glyQ</name>
    <name evidence="10" type="ORF">SAMN06296008_103209</name>
</gene>
<evidence type="ECO:0000256" key="5">
    <source>
        <dbReference type="ARBA" id="ARBA00022840"/>
    </source>
</evidence>
<dbReference type="STRING" id="1938817.SAMN06296008_103209"/>
<dbReference type="SUPFAM" id="SSF55681">
    <property type="entry name" value="Class II aaRS and biotin synthetases"/>
    <property type="match status" value="1"/>
</dbReference>
<evidence type="ECO:0000313" key="11">
    <source>
        <dbReference type="Proteomes" id="UP000192708"/>
    </source>
</evidence>
<keyword evidence="6 9" id="KW-0648">Protein biosynthesis</keyword>
<protein>
    <recommendedName>
        <fullName evidence="9">Glycine--tRNA ligase alpha subunit</fullName>
        <ecNumber evidence="9">6.1.1.14</ecNumber>
    </recommendedName>
    <alternativeName>
        <fullName evidence="9">Glycyl-tRNA synthetase alpha subunit</fullName>
        <shortName evidence="9">GlyRS</shortName>
    </alternativeName>
</protein>
<evidence type="ECO:0000256" key="2">
    <source>
        <dbReference type="ARBA" id="ARBA00011209"/>
    </source>
</evidence>
<dbReference type="NCBIfam" id="NF006827">
    <property type="entry name" value="PRK09348.1"/>
    <property type="match status" value="1"/>
</dbReference>
<proteinExistence type="inferred from homology"/>
<keyword evidence="3 9" id="KW-0436">Ligase</keyword>
<keyword evidence="9" id="KW-0963">Cytoplasm</keyword>
<dbReference type="PANTHER" id="PTHR30075:SF2">
    <property type="entry name" value="GLYCINE--TRNA LIGASE, CHLOROPLASTIC_MITOCHONDRIAL 2"/>
    <property type="match status" value="1"/>
</dbReference>
<dbReference type="CDD" id="cd00733">
    <property type="entry name" value="GlyRS_alpha_core"/>
    <property type="match status" value="1"/>
</dbReference>
<comment type="subunit">
    <text evidence="2 9">Tetramer of two alpha and two beta subunits.</text>
</comment>
<dbReference type="Proteomes" id="UP000192708">
    <property type="component" value="Unassembled WGS sequence"/>
</dbReference>
<dbReference type="PANTHER" id="PTHR30075">
    <property type="entry name" value="GLYCYL-TRNA SYNTHETASE"/>
    <property type="match status" value="1"/>
</dbReference>
<organism evidence="10 11">
    <name type="scientific">Polynucleobacter kasalickyi</name>
    <dbReference type="NCBI Taxonomy" id="1938817"/>
    <lineage>
        <taxon>Bacteria</taxon>
        <taxon>Pseudomonadati</taxon>
        <taxon>Pseudomonadota</taxon>
        <taxon>Betaproteobacteria</taxon>
        <taxon>Burkholderiales</taxon>
        <taxon>Burkholderiaceae</taxon>
        <taxon>Polynucleobacter</taxon>
    </lineage>
</organism>
<evidence type="ECO:0000313" key="10">
    <source>
        <dbReference type="EMBL" id="SMC37688.1"/>
    </source>
</evidence>
<dbReference type="Gene3D" id="1.20.58.180">
    <property type="entry name" value="Class II aaRS and biotin synthetases, domain 2"/>
    <property type="match status" value="1"/>
</dbReference>
<dbReference type="FunFam" id="3.30.930.10:FF:000006">
    <property type="entry name" value="Glycine--tRNA ligase alpha subunit"/>
    <property type="match status" value="1"/>
</dbReference>
<evidence type="ECO:0000256" key="6">
    <source>
        <dbReference type="ARBA" id="ARBA00022917"/>
    </source>
</evidence>
<name>A0A1W1YPM8_9BURK</name>
<evidence type="ECO:0000256" key="7">
    <source>
        <dbReference type="ARBA" id="ARBA00023146"/>
    </source>
</evidence>
<dbReference type="InterPro" id="IPR002310">
    <property type="entry name" value="Gly-tRNA_ligase_asu"/>
</dbReference>
<dbReference type="PROSITE" id="PS50861">
    <property type="entry name" value="AA_TRNA_LIGASE_II_GLYAB"/>
    <property type="match status" value="1"/>
</dbReference>
<evidence type="ECO:0000256" key="4">
    <source>
        <dbReference type="ARBA" id="ARBA00022741"/>
    </source>
</evidence>
<evidence type="ECO:0000256" key="8">
    <source>
        <dbReference type="ARBA" id="ARBA00047937"/>
    </source>
</evidence>
<dbReference type="OrthoDB" id="9802183at2"/>
<dbReference type="GO" id="GO:0006426">
    <property type="term" value="P:glycyl-tRNA aminoacylation"/>
    <property type="evidence" value="ECO:0007669"/>
    <property type="project" value="UniProtKB-UniRule"/>
</dbReference>
<dbReference type="EMBL" id="FWXJ01000003">
    <property type="protein sequence ID" value="SMC37688.1"/>
    <property type="molecule type" value="Genomic_DNA"/>
</dbReference>